<dbReference type="EMBL" id="CP019699">
    <property type="protein sequence ID" value="AQS55479.1"/>
    <property type="molecule type" value="Genomic_DNA"/>
</dbReference>
<dbReference type="PANTHER" id="PTHR39186">
    <property type="entry name" value="DUF2071 FAMILY PROTEIN"/>
    <property type="match status" value="1"/>
</dbReference>
<proteinExistence type="predicted"/>
<dbReference type="KEGG" id="ntr:B0W44_06445"/>
<dbReference type="PANTHER" id="PTHR39186:SF1">
    <property type="entry name" value="DUF2071 DOMAIN-CONTAINING PROTEIN"/>
    <property type="match status" value="1"/>
</dbReference>
<organism evidence="1 2">
    <name type="scientific">Novibacillus thermophilus</name>
    <dbReference type="NCBI Taxonomy" id="1471761"/>
    <lineage>
        <taxon>Bacteria</taxon>
        <taxon>Bacillati</taxon>
        <taxon>Bacillota</taxon>
        <taxon>Bacilli</taxon>
        <taxon>Bacillales</taxon>
        <taxon>Thermoactinomycetaceae</taxon>
        <taxon>Novibacillus</taxon>
    </lineage>
</organism>
<dbReference type="STRING" id="1471761.B0W44_06445"/>
<dbReference type="Gene3D" id="2.40.400.10">
    <property type="entry name" value="Acetoacetate decarboxylase-like"/>
    <property type="match status" value="1"/>
</dbReference>
<dbReference type="OrthoDB" id="150993at2"/>
<dbReference type="SUPFAM" id="SSF160104">
    <property type="entry name" value="Acetoacetate decarboxylase-like"/>
    <property type="match status" value="1"/>
</dbReference>
<reference evidence="1 2" key="1">
    <citation type="journal article" date="2015" name="Int. J. Syst. Evol. Microbiol.">
        <title>Novibacillus thermophilus gen. nov., sp. nov., a Gram-staining-negative and moderately thermophilic member of the family Thermoactinomycetaceae.</title>
        <authorList>
            <person name="Yang G."/>
            <person name="Chen J."/>
            <person name="Zhou S."/>
        </authorList>
    </citation>
    <scope>NUCLEOTIDE SEQUENCE [LARGE SCALE GENOMIC DNA]</scope>
    <source>
        <strain evidence="1 2">SG-1</strain>
    </source>
</reference>
<dbReference type="InterPro" id="IPR023375">
    <property type="entry name" value="ADC_dom_sf"/>
</dbReference>
<gene>
    <name evidence="1" type="ORF">B0W44_06445</name>
</gene>
<name>A0A1U9K5Y9_9BACL</name>
<dbReference type="Pfam" id="PF09844">
    <property type="entry name" value="DUF2071"/>
    <property type="match status" value="1"/>
</dbReference>
<dbReference type="InterPro" id="IPR018644">
    <property type="entry name" value="DUF2071"/>
</dbReference>
<evidence type="ECO:0008006" key="3">
    <source>
        <dbReference type="Google" id="ProtNLM"/>
    </source>
</evidence>
<protein>
    <recommendedName>
        <fullName evidence="3">DUF2071 domain-containing protein</fullName>
    </recommendedName>
</protein>
<accession>A0A1U9K5Y9</accession>
<sequence length="244" mass="29159">MHEQVARIQQWKAQHRWTMTQKWEHLFFLHWMVPRDVVRPLVPEPLEVDTFGGKAWIGIILFKMHHFKLRYIPMPYPFSFSEINLRTYVRANGYPAIFFVTLDAADPWVVHVAKRWYRLPYYQADIHFKHEGDTFQFHSRRRKREPVERFRGEFTTVSSGFPPSQGTVEHWLTERYTFFSQPSGHRHIYRGDIYHEPWTLQTARGRIDVNTMLQSYDIALPRSPDSVHYAKGVEAIIGPLRTFT</sequence>
<dbReference type="RefSeq" id="WP_077719336.1">
    <property type="nucleotide sequence ID" value="NZ_CP019699.1"/>
</dbReference>
<evidence type="ECO:0000313" key="2">
    <source>
        <dbReference type="Proteomes" id="UP000188603"/>
    </source>
</evidence>
<dbReference type="Proteomes" id="UP000188603">
    <property type="component" value="Chromosome"/>
</dbReference>
<dbReference type="AlphaFoldDB" id="A0A1U9K5Y9"/>
<keyword evidence="2" id="KW-1185">Reference proteome</keyword>
<evidence type="ECO:0000313" key="1">
    <source>
        <dbReference type="EMBL" id="AQS55479.1"/>
    </source>
</evidence>